<dbReference type="PANTHER" id="PTHR30203">
    <property type="entry name" value="OUTER MEMBRANE CATION EFFLUX PROTEIN"/>
    <property type="match status" value="1"/>
</dbReference>
<comment type="subcellular location">
    <subcellularLocation>
        <location evidence="2">Cell membrane</location>
        <topology evidence="2">Lipid-anchor</topology>
    </subcellularLocation>
</comment>
<keyword evidence="4" id="KW-1185">Reference proteome</keyword>
<dbReference type="PANTHER" id="PTHR30203:SF33">
    <property type="entry name" value="BLR4455 PROTEIN"/>
    <property type="match status" value="1"/>
</dbReference>
<protein>
    <submittedName>
        <fullName evidence="3">Efflux transporter outer membrane subunit</fullName>
    </submittedName>
</protein>
<keyword evidence="2" id="KW-0812">Transmembrane</keyword>
<dbReference type="Gene3D" id="1.20.1600.10">
    <property type="entry name" value="Outer membrane efflux proteins (OEP)"/>
    <property type="match status" value="1"/>
</dbReference>
<keyword evidence="2" id="KW-0564">Palmitate</keyword>
<keyword evidence="2" id="KW-1134">Transmembrane beta strand</keyword>
<keyword evidence="2" id="KW-0449">Lipoprotein</keyword>
<dbReference type="RefSeq" id="WP_211975049.1">
    <property type="nucleotide sequence ID" value="NZ_CBFHAM010000017.1"/>
</dbReference>
<dbReference type="Gene3D" id="2.20.200.10">
    <property type="entry name" value="Outer membrane efflux proteins (OEP)"/>
    <property type="match status" value="1"/>
</dbReference>
<evidence type="ECO:0000256" key="2">
    <source>
        <dbReference type="RuleBase" id="RU362097"/>
    </source>
</evidence>
<evidence type="ECO:0000256" key="1">
    <source>
        <dbReference type="ARBA" id="ARBA00007613"/>
    </source>
</evidence>
<organism evidence="3 4">
    <name type="scientific">Chitinophaga hostae</name>
    <dbReference type="NCBI Taxonomy" id="2831022"/>
    <lineage>
        <taxon>Bacteria</taxon>
        <taxon>Pseudomonadati</taxon>
        <taxon>Bacteroidota</taxon>
        <taxon>Chitinophagia</taxon>
        <taxon>Chitinophagales</taxon>
        <taxon>Chitinophagaceae</taxon>
        <taxon>Chitinophaga</taxon>
    </lineage>
</organism>
<name>A0ABS5J3W5_9BACT</name>
<dbReference type="PROSITE" id="PS51257">
    <property type="entry name" value="PROKAR_LIPOPROTEIN"/>
    <property type="match status" value="1"/>
</dbReference>
<dbReference type="EMBL" id="JAGTXB010000011">
    <property type="protein sequence ID" value="MBS0029932.1"/>
    <property type="molecule type" value="Genomic_DNA"/>
</dbReference>
<gene>
    <name evidence="3" type="ORF">KE626_21590</name>
</gene>
<sequence>MRFRVSLHIILLSGGIALLLSACHIIKPYQSPVIADNHLYRDIAATDTNTIATLHWKEIFTDTLLQQLVAEGIRNNLDLQVAWSRMRQATASYSQSRQALYPAVNADAGATIAGASNQQRTGRSVIPQQYSAQLTATWEADIWGKLRSSRRAGLAAMLQATANAQAVQTGLIADIANNYYNLMALDQQLAITQKTVVNWQATVEVMKELKKADVVTGAAVVQSEASRYAAEVTIPDLKQSIRETENTINLLLGRVSGPVARGSIDQQEPVMLLKTGVPAQLLANRPDVRAAEYNLRYYFEQTNVARTYFYPALTISASGGYTSYFSLTGPGSWLSNLAAGLAQPVFNQGVNKTRLKIAQEQQQQAALGFRTAVLTAGQEVSNALYSYQTAQEKANSRRLQLQNLQLSVEYTQELVRYGFANYTEVLNAQQSLLSAQLNKINDHLQQLQAIVFLYRALGGGWQ</sequence>
<dbReference type="SUPFAM" id="SSF56954">
    <property type="entry name" value="Outer membrane efflux proteins (OEP)"/>
    <property type="match status" value="1"/>
</dbReference>
<evidence type="ECO:0000313" key="3">
    <source>
        <dbReference type="EMBL" id="MBS0029932.1"/>
    </source>
</evidence>
<evidence type="ECO:0000313" key="4">
    <source>
        <dbReference type="Proteomes" id="UP000676386"/>
    </source>
</evidence>
<accession>A0ABS5J3W5</accession>
<comment type="similarity">
    <text evidence="1 2">Belongs to the outer membrane factor (OMF) (TC 1.B.17) family.</text>
</comment>
<dbReference type="InterPro" id="IPR010131">
    <property type="entry name" value="MdtP/NodT-like"/>
</dbReference>
<reference evidence="3 4" key="1">
    <citation type="submission" date="2021-04" db="EMBL/GenBank/DDBJ databases">
        <title>Chitinophaga sp. nov., isolated from the rhizosphere soil.</title>
        <authorList>
            <person name="He S."/>
        </authorList>
    </citation>
    <scope>NUCLEOTIDE SEQUENCE [LARGE SCALE GENOMIC DNA]</scope>
    <source>
        <strain evidence="3 4">2R12</strain>
    </source>
</reference>
<dbReference type="InterPro" id="IPR003423">
    <property type="entry name" value="OMP_efflux"/>
</dbReference>
<keyword evidence="2" id="KW-0472">Membrane</keyword>
<proteinExistence type="inferred from homology"/>
<dbReference type="Proteomes" id="UP000676386">
    <property type="component" value="Unassembled WGS sequence"/>
</dbReference>
<dbReference type="NCBIfam" id="TIGR01845">
    <property type="entry name" value="outer_NodT"/>
    <property type="match status" value="1"/>
</dbReference>
<comment type="caution">
    <text evidence="3">The sequence shown here is derived from an EMBL/GenBank/DDBJ whole genome shotgun (WGS) entry which is preliminary data.</text>
</comment>
<dbReference type="Pfam" id="PF02321">
    <property type="entry name" value="OEP"/>
    <property type="match status" value="2"/>
</dbReference>